<name>A0A8D8R0I8_9HEMI</name>
<dbReference type="AlphaFoldDB" id="A0A8D8R0I8"/>
<reference evidence="1" key="1">
    <citation type="submission" date="2021-05" db="EMBL/GenBank/DDBJ databases">
        <authorList>
            <person name="Alioto T."/>
            <person name="Alioto T."/>
            <person name="Gomez Garrido J."/>
        </authorList>
    </citation>
    <scope>NUCLEOTIDE SEQUENCE</scope>
</reference>
<proteinExistence type="predicted"/>
<dbReference type="EMBL" id="HBUF01114911">
    <property type="protein sequence ID" value="CAG6641017.1"/>
    <property type="molecule type" value="Transcribed_RNA"/>
</dbReference>
<evidence type="ECO:0000313" key="1">
    <source>
        <dbReference type="EMBL" id="CAG6641017.1"/>
    </source>
</evidence>
<sequence>MQRSVVREYKLCQRFPRLTYYTSQVIRTLVPNIIELLNRVKFGRCYSRHSFVKAFVARDNVLTDNRVLIAWNPPYRQGKCTEDNFPDQQGVRLLLMVCV</sequence>
<protein>
    <submittedName>
        <fullName evidence="1">Uncharacterized protein</fullName>
    </submittedName>
</protein>
<organism evidence="1">
    <name type="scientific">Cacopsylla melanoneura</name>
    <dbReference type="NCBI Taxonomy" id="428564"/>
    <lineage>
        <taxon>Eukaryota</taxon>
        <taxon>Metazoa</taxon>
        <taxon>Ecdysozoa</taxon>
        <taxon>Arthropoda</taxon>
        <taxon>Hexapoda</taxon>
        <taxon>Insecta</taxon>
        <taxon>Pterygota</taxon>
        <taxon>Neoptera</taxon>
        <taxon>Paraneoptera</taxon>
        <taxon>Hemiptera</taxon>
        <taxon>Sternorrhyncha</taxon>
        <taxon>Psylloidea</taxon>
        <taxon>Psyllidae</taxon>
        <taxon>Psyllinae</taxon>
        <taxon>Cacopsylla</taxon>
    </lineage>
</organism>
<accession>A0A8D8R0I8</accession>